<accession>A0ABR2HCS5</accession>
<dbReference type="SUPFAM" id="SSF48403">
    <property type="entry name" value="Ankyrin repeat"/>
    <property type="match status" value="1"/>
</dbReference>
<keyword evidence="2" id="KW-1185">Reference proteome</keyword>
<proteinExistence type="predicted"/>
<sequence>MTLDLLSNEKMVECNCQNIISNMINHKISENKTELKSVLHFISIISNDHHRFSDFFSIFENIIKYFQNEIRNFFSNYELFNIFKNNKRMIYFLFKERIIVPEYSIYLIMKNDKYQDRNYPQYFYSEMKKYFINDKIEFLNEKGYNDKQIDLKKQIGENDSYIAQLIREDLIDDFVSYTNKANLCLSIEKIKPSIFETNPLLIENETTLIEYAAFFGSIQIYRFLRINNVELTSSLWLYAIHGANPEIIHLLEEDNIIPEDKSYIECYKESIKCHHNEIANYIQNNYILENDEKNSFFINLRFHNYSNCLNYHISLDKLKKIEFLTSFIKYDFINIVKTLLRDSQININEKIILKNYIF</sequence>
<dbReference type="Proteomes" id="UP001470230">
    <property type="component" value="Unassembled WGS sequence"/>
</dbReference>
<dbReference type="PANTHER" id="PTHR24159">
    <property type="match status" value="1"/>
</dbReference>
<dbReference type="PANTHER" id="PTHR24159:SF5">
    <property type="entry name" value="ANK_REP_REGION DOMAIN-CONTAINING PROTEIN"/>
    <property type="match status" value="1"/>
</dbReference>
<dbReference type="EMBL" id="JAPFFF010000032">
    <property type="protein sequence ID" value="KAK8844484.1"/>
    <property type="molecule type" value="Genomic_DNA"/>
</dbReference>
<reference evidence="1 2" key="1">
    <citation type="submission" date="2024-04" db="EMBL/GenBank/DDBJ databases">
        <title>Tritrichomonas musculus Genome.</title>
        <authorList>
            <person name="Alves-Ferreira E."/>
            <person name="Grigg M."/>
            <person name="Lorenzi H."/>
            <person name="Galac M."/>
        </authorList>
    </citation>
    <scope>NUCLEOTIDE SEQUENCE [LARGE SCALE GENOMIC DNA]</scope>
    <source>
        <strain evidence="1 2">EAF2021</strain>
    </source>
</reference>
<name>A0ABR2HCS5_9EUKA</name>
<dbReference type="InterPro" id="IPR036770">
    <property type="entry name" value="Ankyrin_rpt-contain_sf"/>
</dbReference>
<gene>
    <name evidence="1" type="ORF">M9Y10_024344</name>
</gene>
<evidence type="ECO:0000313" key="2">
    <source>
        <dbReference type="Proteomes" id="UP001470230"/>
    </source>
</evidence>
<comment type="caution">
    <text evidence="1">The sequence shown here is derived from an EMBL/GenBank/DDBJ whole genome shotgun (WGS) entry which is preliminary data.</text>
</comment>
<evidence type="ECO:0000313" key="1">
    <source>
        <dbReference type="EMBL" id="KAK8844484.1"/>
    </source>
</evidence>
<evidence type="ECO:0008006" key="3">
    <source>
        <dbReference type="Google" id="ProtNLM"/>
    </source>
</evidence>
<protein>
    <recommendedName>
        <fullName evidence="3">DUF3447 domain-containing protein</fullName>
    </recommendedName>
</protein>
<organism evidence="1 2">
    <name type="scientific">Tritrichomonas musculus</name>
    <dbReference type="NCBI Taxonomy" id="1915356"/>
    <lineage>
        <taxon>Eukaryota</taxon>
        <taxon>Metamonada</taxon>
        <taxon>Parabasalia</taxon>
        <taxon>Tritrichomonadida</taxon>
        <taxon>Tritrichomonadidae</taxon>
        <taxon>Tritrichomonas</taxon>
    </lineage>
</organism>